<sequence>MLFDDTYKTISAASEGVFKDKGSKFIAYAYPIRSDEEVKNILQNLRSEHPKARHFCWALRLSPDRSVFRIQDDGEPSGTAGRPILNTLLSADITNILIVVVRYFGGTLLGVPGLINAYKTAAAEAIKEANVVEKTLNDIYEITFDYLAMNDVMRLMKDEQLNILNQNFDNACVIQFEVRKANLNTVLGKLDKIENIWEIKYLKQT</sequence>
<evidence type="ECO:0000313" key="3">
    <source>
        <dbReference type="EMBL" id="MEJ2902636.1"/>
    </source>
</evidence>
<dbReference type="PANTHER" id="PTHR16301:SF20">
    <property type="entry name" value="IMPACT FAMILY MEMBER YIGZ"/>
    <property type="match status" value="1"/>
</dbReference>
<dbReference type="Gene3D" id="3.30.230.30">
    <property type="entry name" value="Impact, N-terminal domain"/>
    <property type="match status" value="1"/>
</dbReference>
<dbReference type="InterPro" id="IPR023582">
    <property type="entry name" value="Impact"/>
</dbReference>
<gene>
    <name evidence="3" type="ORF">WAE58_09370</name>
</gene>
<dbReference type="InterPro" id="IPR020569">
    <property type="entry name" value="UPF0029_Impact_CS"/>
</dbReference>
<feature type="domain" description="Impact N-terminal" evidence="2">
    <location>
        <begin position="21"/>
        <end position="126"/>
    </location>
</feature>
<dbReference type="Pfam" id="PF01205">
    <property type="entry name" value="Impact_N"/>
    <property type="match status" value="1"/>
</dbReference>
<evidence type="ECO:0000313" key="4">
    <source>
        <dbReference type="Proteomes" id="UP001378956"/>
    </source>
</evidence>
<dbReference type="Proteomes" id="UP001378956">
    <property type="component" value="Unassembled WGS sequence"/>
</dbReference>
<dbReference type="InterPro" id="IPR001498">
    <property type="entry name" value="Impact_N"/>
</dbReference>
<reference evidence="3 4" key="1">
    <citation type="submission" date="2024-03" db="EMBL/GenBank/DDBJ databases">
        <title>Sequence of Lycoming College Course Isolates.</title>
        <authorList>
            <person name="Plotts O."/>
            <person name="Newman J."/>
        </authorList>
    </citation>
    <scope>NUCLEOTIDE SEQUENCE [LARGE SCALE GENOMIC DNA]</scope>
    <source>
        <strain evidence="3 4">CJB-3</strain>
    </source>
</reference>
<dbReference type="InterPro" id="IPR020568">
    <property type="entry name" value="Ribosomal_Su5_D2-typ_SF"/>
</dbReference>
<protein>
    <submittedName>
        <fullName evidence="3">YigZ family protein</fullName>
    </submittedName>
</protein>
<dbReference type="PANTHER" id="PTHR16301">
    <property type="entry name" value="IMPACT-RELATED"/>
    <property type="match status" value="1"/>
</dbReference>
<accession>A0ABU8NK59</accession>
<dbReference type="PROSITE" id="PS00910">
    <property type="entry name" value="UPF0029"/>
    <property type="match status" value="1"/>
</dbReference>
<proteinExistence type="inferred from homology"/>
<name>A0ABU8NK59_9SPHI</name>
<dbReference type="InterPro" id="IPR036956">
    <property type="entry name" value="Impact_N_sf"/>
</dbReference>
<dbReference type="RefSeq" id="WP_172662983.1">
    <property type="nucleotide sequence ID" value="NZ_CBFGNQ010000002.1"/>
</dbReference>
<dbReference type="EMBL" id="JBBEUB010000002">
    <property type="protein sequence ID" value="MEJ2902636.1"/>
    <property type="molecule type" value="Genomic_DNA"/>
</dbReference>
<evidence type="ECO:0000256" key="1">
    <source>
        <dbReference type="ARBA" id="ARBA00007665"/>
    </source>
</evidence>
<keyword evidence="4" id="KW-1185">Reference proteome</keyword>
<dbReference type="SUPFAM" id="SSF54211">
    <property type="entry name" value="Ribosomal protein S5 domain 2-like"/>
    <property type="match status" value="1"/>
</dbReference>
<comment type="caution">
    <text evidence="3">The sequence shown here is derived from an EMBL/GenBank/DDBJ whole genome shotgun (WGS) entry which is preliminary data.</text>
</comment>
<evidence type="ECO:0000259" key="2">
    <source>
        <dbReference type="Pfam" id="PF01205"/>
    </source>
</evidence>
<organism evidence="3 4">
    <name type="scientific">Pedobacter panaciterrae</name>
    <dbReference type="NCBI Taxonomy" id="363849"/>
    <lineage>
        <taxon>Bacteria</taxon>
        <taxon>Pseudomonadati</taxon>
        <taxon>Bacteroidota</taxon>
        <taxon>Sphingobacteriia</taxon>
        <taxon>Sphingobacteriales</taxon>
        <taxon>Sphingobacteriaceae</taxon>
        <taxon>Pedobacter</taxon>
    </lineage>
</organism>
<comment type="similarity">
    <text evidence="1">Belongs to the IMPACT family.</text>
</comment>